<protein>
    <recommendedName>
        <fullName evidence="5">CHAT domain-containing protein</fullName>
    </recommendedName>
</protein>
<evidence type="ECO:0000313" key="3">
    <source>
        <dbReference type="EMBL" id="QDL10100.1"/>
    </source>
</evidence>
<dbReference type="SUPFAM" id="SSF52540">
    <property type="entry name" value="P-loop containing nucleoside triphosphate hydrolases"/>
    <property type="match status" value="1"/>
</dbReference>
<dbReference type="EMBL" id="CP030118">
    <property type="protein sequence ID" value="QDL10100.1"/>
    <property type="molecule type" value="Genomic_DNA"/>
</dbReference>
<gene>
    <name evidence="3" type="ORF">DP114_21355</name>
</gene>
<feature type="domain" description="Novel STAND NTPase 1" evidence="2">
    <location>
        <begin position="215"/>
        <end position="421"/>
    </location>
</feature>
<feature type="domain" description="CHAT" evidence="1">
    <location>
        <begin position="26"/>
        <end position="165"/>
    </location>
</feature>
<organism evidence="3 4">
    <name type="scientific">Brasilonema sennae CENA114</name>
    <dbReference type="NCBI Taxonomy" id="415709"/>
    <lineage>
        <taxon>Bacteria</taxon>
        <taxon>Bacillati</taxon>
        <taxon>Cyanobacteriota</taxon>
        <taxon>Cyanophyceae</taxon>
        <taxon>Nostocales</taxon>
        <taxon>Scytonemataceae</taxon>
        <taxon>Brasilonema</taxon>
        <taxon>Bromeliae group (in: Brasilonema)</taxon>
    </lineage>
</organism>
<dbReference type="Proteomes" id="UP000503129">
    <property type="component" value="Chromosome"/>
</dbReference>
<dbReference type="Pfam" id="PF12770">
    <property type="entry name" value="CHAT"/>
    <property type="match status" value="1"/>
</dbReference>
<sequence length="442" mass="49369">MSGAISIKILFLAADPSDASRLRLGQELRNIKEKLRIAKAPEKYQLEQRESVRVGDITQAFFDIEPNIIHFSGHGTSQGELCFENEVGKVQSVKADALAAMFELFAQHVNCVVLNACYSEIQAKAIAQHIPFVIGMNDAIGDQAAISFAVGFYTALAANRSIKDAHKFGCVQIQLQGIPEHLKPVIYVKKDLISDFKSRTERAIPNPFIPQNGRVEDTQRFFGREREMQRVFEVLNSGSSVALIGEEGIGKSSLLWAICQQAVNHLHSPRQSVFLDLNEIDNEEDFYSALCHEVGIAECTGYLLTRNLRQHKNKVLLALDNVGKMTWQGFTRGVRDKLRGLAEGSNAPLKLIFAATEPLNDLFNDSHDQGKTSPLAGICQEEHIQPWNETTMRDFIASRLAGTSVRFTEEEIVQLLKESSGHSRKLMQRCYRIYARYTGGGE</sequence>
<evidence type="ECO:0000313" key="4">
    <source>
        <dbReference type="Proteomes" id="UP000503129"/>
    </source>
</evidence>
<dbReference type="CDD" id="cd00009">
    <property type="entry name" value="AAA"/>
    <property type="match status" value="1"/>
</dbReference>
<dbReference type="InterPro" id="IPR024983">
    <property type="entry name" value="CHAT_dom"/>
</dbReference>
<dbReference type="RefSeq" id="WP_171977054.1">
    <property type="nucleotide sequence ID" value="NZ_CAWOXK010000001.1"/>
</dbReference>
<evidence type="ECO:0000259" key="2">
    <source>
        <dbReference type="Pfam" id="PF20703"/>
    </source>
</evidence>
<dbReference type="InterPro" id="IPR049052">
    <property type="entry name" value="nSTAND1"/>
</dbReference>
<dbReference type="KEGG" id="bsen:DP114_21355"/>
<name>A0A856MIT7_9CYAN</name>
<keyword evidence="4" id="KW-1185">Reference proteome</keyword>
<proteinExistence type="predicted"/>
<accession>A0A856MIT7</accession>
<reference evidence="3 4" key="1">
    <citation type="submission" date="2018-06" db="EMBL/GenBank/DDBJ databases">
        <title>Comparative genomics of Brasilonema spp. strains.</title>
        <authorList>
            <person name="Alvarenga D.O."/>
            <person name="Fiore M.F."/>
            <person name="Varani A.M."/>
        </authorList>
    </citation>
    <scope>NUCLEOTIDE SEQUENCE [LARGE SCALE GENOMIC DNA]</scope>
    <source>
        <strain evidence="3 4">CENA114</strain>
    </source>
</reference>
<dbReference type="AlphaFoldDB" id="A0A856MIT7"/>
<dbReference type="InterPro" id="IPR027417">
    <property type="entry name" value="P-loop_NTPase"/>
</dbReference>
<evidence type="ECO:0008006" key="5">
    <source>
        <dbReference type="Google" id="ProtNLM"/>
    </source>
</evidence>
<dbReference type="PANTHER" id="PTHR34301">
    <property type="entry name" value="DNA-BINDING PROTEIN-RELATED"/>
    <property type="match status" value="1"/>
</dbReference>
<dbReference type="PANTHER" id="PTHR34301:SF8">
    <property type="entry name" value="ATPASE DOMAIN-CONTAINING PROTEIN"/>
    <property type="match status" value="1"/>
</dbReference>
<dbReference type="Pfam" id="PF20703">
    <property type="entry name" value="nSTAND1"/>
    <property type="match status" value="1"/>
</dbReference>
<evidence type="ECO:0000259" key="1">
    <source>
        <dbReference type="Pfam" id="PF12770"/>
    </source>
</evidence>
<dbReference type="Gene3D" id="3.40.50.300">
    <property type="entry name" value="P-loop containing nucleotide triphosphate hydrolases"/>
    <property type="match status" value="1"/>
</dbReference>